<feature type="domain" description="HTH luxR-type" evidence="4">
    <location>
        <begin position="104"/>
        <end position="169"/>
    </location>
</feature>
<keyword evidence="3" id="KW-0804">Transcription</keyword>
<dbReference type="PROSITE" id="PS50043">
    <property type="entry name" value="HTH_LUXR_2"/>
    <property type="match status" value="1"/>
</dbReference>
<keyword evidence="1" id="KW-0805">Transcription regulation</keyword>
<dbReference type="Proteomes" id="UP001430755">
    <property type="component" value="Unassembled WGS sequence"/>
</dbReference>
<gene>
    <name evidence="5" type="ORF">LPT13_02785</name>
</gene>
<evidence type="ECO:0000259" key="4">
    <source>
        <dbReference type="PROSITE" id="PS50043"/>
    </source>
</evidence>
<comment type="caution">
    <text evidence="5">The sequence shown here is derived from an EMBL/GenBank/DDBJ whole genome shotgun (WGS) entry which is preliminary data.</text>
</comment>
<evidence type="ECO:0000256" key="1">
    <source>
        <dbReference type="ARBA" id="ARBA00023015"/>
    </source>
</evidence>
<proteinExistence type="predicted"/>
<evidence type="ECO:0000313" key="5">
    <source>
        <dbReference type="EMBL" id="MCI2241279.1"/>
    </source>
</evidence>
<evidence type="ECO:0000313" key="6">
    <source>
        <dbReference type="Proteomes" id="UP001430755"/>
    </source>
</evidence>
<protein>
    <submittedName>
        <fullName evidence="5">Helix-turn-helix transcriptional regulator</fullName>
    </submittedName>
</protein>
<dbReference type="SMART" id="SM00421">
    <property type="entry name" value="HTH_LUXR"/>
    <property type="match status" value="1"/>
</dbReference>
<sequence length="181" mass="19208">MGIPRLSDLLRDPRLRWLAAGWGAGALSLAGALWLPAAAAAAAFLGGVLALGAAVIVAARARRAADGAQDAPAPDEGLPREAIDEILRDDASPRRADLSRAIALMAVDYGLSPREREILVLLVRGRDVRHISEALVVSVNTVRTHVSNIYGKLGVHSRQELLDAVERFAREAGAERAEGRS</sequence>
<dbReference type="PANTHER" id="PTHR44688:SF16">
    <property type="entry name" value="DNA-BINDING TRANSCRIPTIONAL ACTIVATOR DEVR_DOSR"/>
    <property type="match status" value="1"/>
</dbReference>
<dbReference type="InterPro" id="IPR000792">
    <property type="entry name" value="Tscrpt_reg_LuxR_C"/>
</dbReference>
<reference evidence="5" key="1">
    <citation type="submission" date="2021-11" db="EMBL/GenBank/DDBJ databases">
        <title>A Novel Adlercreutzia Species, isolated from a Allomyrina dichotoma larva feces.</title>
        <authorList>
            <person name="Suh M.K."/>
        </authorList>
    </citation>
    <scope>NUCLEOTIDE SEQUENCE</scope>
    <source>
        <strain evidence="5">JBNU-10</strain>
    </source>
</reference>
<dbReference type="Pfam" id="PF00196">
    <property type="entry name" value="GerE"/>
    <property type="match status" value="1"/>
</dbReference>
<dbReference type="EMBL" id="JAJMLW010000001">
    <property type="protein sequence ID" value="MCI2241279.1"/>
    <property type="molecule type" value="Genomic_DNA"/>
</dbReference>
<dbReference type="PANTHER" id="PTHR44688">
    <property type="entry name" value="DNA-BINDING TRANSCRIPTIONAL ACTIVATOR DEVR_DOSR"/>
    <property type="match status" value="1"/>
</dbReference>
<keyword evidence="6" id="KW-1185">Reference proteome</keyword>
<dbReference type="CDD" id="cd06170">
    <property type="entry name" value="LuxR_C_like"/>
    <property type="match status" value="1"/>
</dbReference>
<dbReference type="PROSITE" id="PS00622">
    <property type="entry name" value="HTH_LUXR_1"/>
    <property type="match status" value="1"/>
</dbReference>
<dbReference type="RefSeq" id="WP_242163284.1">
    <property type="nucleotide sequence ID" value="NZ_JAJMLW010000001.1"/>
</dbReference>
<accession>A0ABS9WEH9</accession>
<evidence type="ECO:0000256" key="2">
    <source>
        <dbReference type="ARBA" id="ARBA00023125"/>
    </source>
</evidence>
<name>A0ABS9WEH9_9ACTN</name>
<keyword evidence="2" id="KW-0238">DNA-binding</keyword>
<evidence type="ECO:0000256" key="3">
    <source>
        <dbReference type="ARBA" id="ARBA00023163"/>
    </source>
</evidence>
<organism evidence="5 6">
    <name type="scientific">Adlercreutzia faecimuris</name>
    <dbReference type="NCBI Taxonomy" id="2897341"/>
    <lineage>
        <taxon>Bacteria</taxon>
        <taxon>Bacillati</taxon>
        <taxon>Actinomycetota</taxon>
        <taxon>Coriobacteriia</taxon>
        <taxon>Eggerthellales</taxon>
        <taxon>Eggerthellaceae</taxon>
        <taxon>Adlercreutzia</taxon>
    </lineage>
</organism>